<evidence type="ECO:0000313" key="2">
    <source>
        <dbReference type="EMBL" id="KAH8484595.1"/>
    </source>
</evidence>
<evidence type="ECO:0000256" key="1">
    <source>
        <dbReference type="SAM" id="MobiDB-lite"/>
    </source>
</evidence>
<comment type="caution">
    <text evidence="2">The sequence shown here is derived from an EMBL/GenBank/DDBJ whole genome shotgun (WGS) entry which is preliminary data.</text>
</comment>
<organism evidence="2 3">
    <name type="scientific">Populus deltoides</name>
    <name type="common">Eastern poplar</name>
    <name type="synonym">Eastern cottonwood</name>
    <dbReference type="NCBI Taxonomy" id="3696"/>
    <lineage>
        <taxon>Eukaryota</taxon>
        <taxon>Viridiplantae</taxon>
        <taxon>Streptophyta</taxon>
        <taxon>Embryophyta</taxon>
        <taxon>Tracheophyta</taxon>
        <taxon>Spermatophyta</taxon>
        <taxon>Magnoliopsida</taxon>
        <taxon>eudicotyledons</taxon>
        <taxon>Gunneridae</taxon>
        <taxon>Pentapetalae</taxon>
        <taxon>rosids</taxon>
        <taxon>fabids</taxon>
        <taxon>Malpighiales</taxon>
        <taxon>Salicaceae</taxon>
        <taxon>Saliceae</taxon>
        <taxon>Populus</taxon>
    </lineage>
</organism>
<proteinExistence type="predicted"/>
<keyword evidence="3" id="KW-1185">Reference proteome</keyword>
<feature type="region of interest" description="Disordered" evidence="1">
    <location>
        <begin position="1"/>
        <end position="37"/>
    </location>
</feature>
<evidence type="ECO:0000313" key="3">
    <source>
        <dbReference type="Proteomes" id="UP000807159"/>
    </source>
</evidence>
<feature type="compositionally biased region" description="Basic and acidic residues" evidence="1">
    <location>
        <begin position="1"/>
        <end position="16"/>
    </location>
</feature>
<dbReference type="EMBL" id="JACEGQ020000017">
    <property type="protein sequence ID" value="KAH8484595.1"/>
    <property type="molecule type" value="Genomic_DNA"/>
</dbReference>
<accession>A0A8T2WTC5</accession>
<dbReference type="AlphaFoldDB" id="A0A8T2WTC5"/>
<gene>
    <name evidence="2" type="ORF">H0E87_028902</name>
</gene>
<reference evidence="2" key="1">
    <citation type="journal article" date="2021" name="J. Hered.">
        <title>Genome Assembly of Salicaceae Populus deltoides (Eastern Cottonwood) I-69 Based on Nanopore Sequencing and Hi-C Technologies.</title>
        <authorList>
            <person name="Bai S."/>
            <person name="Wu H."/>
            <person name="Zhang J."/>
            <person name="Pan Z."/>
            <person name="Zhao W."/>
            <person name="Li Z."/>
            <person name="Tong C."/>
        </authorList>
    </citation>
    <scope>NUCLEOTIDE SEQUENCE</scope>
    <source>
        <tissue evidence="2">Leaf</tissue>
    </source>
</reference>
<sequence>MGEDKASTPNKGKDIDVGSASGIEMATNPDYYQNREREKATDILAKLDSEVKQ</sequence>
<name>A0A8T2WTC5_POPDE</name>
<dbReference type="Proteomes" id="UP000807159">
    <property type="component" value="Chromosome 17"/>
</dbReference>
<feature type="non-terminal residue" evidence="2">
    <location>
        <position position="53"/>
    </location>
</feature>
<protein>
    <submittedName>
        <fullName evidence="2">Uncharacterized protein</fullName>
    </submittedName>
</protein>